<evidence type="ECO:0000256" key="1">
    <source>
        <dbReference type="SAM" id="SignalP"/>
    </source>
</evidence>
<feature type="chain" id="PRO_5045642999" evidence="1">
    <location>
        <begin position="19"/>
        <end position="125"/>
    </location>
</feature>
<name>A0ABT4KVE6_9SPHI</name>
<comment type="caution">
    <text evidence="2">The sequence shown here is derived from an EMBL/GenBank/DDBJ whole genome shotgun (WGS) entry which is preliminary data.</text>
</comment>
<accession>A0ABT4KVE6</accession>
<dbReference type="RefSeq" id="WP_269414698.1">
    <property type="nucleotide sequence ID" value="NZ_JAPWGL010000002.1"/>
</dbReference>
<keyword evidence="3" id="KW-1185">Reference proteome</keyword>
<organism evidence="2 3">
    <name type="scientific">Pedobacter rhodius</name>
    <dbReference type="NCBI Taxonomy" id="3004098"/>
    <lineage>
        <taxon>Bacteria</taxon>
        <taxon>Pseudomonadati</taxon>
        <taxon>Bacteroidota</taxon>
        <taxon>Sphingobacteriia</taxon>
        <taxon>Sphingobacteriales</taxon>
        <taxon>Sphingobacteriaceae</taxon>
        <taxon>Pedobacter</taxon>
    </lineage>
</organism>
<evidence type="ECO:0000313" key="2">
    <source>
        <dbReference type="EMBL" id="MCZ4222896.1"/>
    </source>
</evidence>
<evidence type="ECO:0000313" key="3">
    <source>
        <dbReference type="Proteomes" id="UP001144341"/>
    </source>
</evidence>
<protein>
    <submittedName>
        <fullName evidence="2">Carboxypeptidase-like regulatory domain-containing protein</fullName>
    </submittedName>
</protein>
<gene>
    <name evidence="2" type="ORF">O0931_06255</name>
</gene>
<dbReference type="EMBL" id="JAPWGL010000002">
    <property type="protein sequence ID" value="MCZ4222896.1"/>
    <property type="molecule type" value="Genomic_DNA"/>
</dbReference>
<keyword evidence="1" id="KW-0732">Signal</keyword>
<dbReference type="Gene3D" id="2.60.40.1120">
    <property type="entry name" value="Carboxypeptidase-like, regulatory domain"/>
    <property type="match status" value="1"/>
</dbReference>
<dbReference type="InterPro" id="IPR008969">
    <property type="entry name" value="CarboxyPept-like_regulatory"/>
</dbReference>
<proteinExistence type="predicted"/>
<reference evidence="2" key="1">
    <citation type="submission" date="2022-12" db="EMBL/GenBank/DDBJ databases">
        <title>Genome sequence of SJ11.</title>
        <authorList>
            <person name="Woo H."/>
        </authorList>
    </citation>
    <scope>NUCLEOTIDE SEQUENCE</scope>
    <source>
        <strain evidence="2">SJ11</strain>
    </source>
</reference>
<dbReference type="Proteomes" id="UP001144341">
    <property type="component" value="Unassembled WGS sequence"/>
</dbReference>
<sequence>MKHILSILFVFAALVSCASLNRTGSYTKTTFKTKNNNVIVTGTVYDTNKNNRTLPGVPIKTRDTILLTTTDDKGRYRIKLKEGHHILRASYIGYLMRSTRDINLVNGDSVVVDFILKESHEKTIN</sequence>
<dbReference type="PROSITE" id="PS51257">
    <property type="entry name" value="PROKAR_LIPOPROTEIN"/>
    <property type="match status" value="1"/>
</dbReference>
<dbReference type="SUPFAM" id="SSF49464">
    <property type="entry name" value="Carboxypeptidase regulatory domain-like"/>
    <property type="match status" value="1"/>
</dbReference>
<dbReference type="Pfam" id="PF13620">
    <property type="entry name" value="CarboxypepD_reg"/>
    <property type="match status" value="1"/>
</dbReference>
<feature type="signal peptide" evidence="1">
    <location>
        <begin position="1"/>
        <end position="18"/>
    </location>
</feature>